<proteinExistence type="inferred from homology"/>
<dbReference type="CDD" id="cd07100">
    <property type="entry name" value="ALDH_SSADH1_GabD1"/>
    <property type="match status" value="1"/>
</dbReference>
<keyword evidence="2" id="KW-0521">NADP</keyword>
<name>A0ABP5HU80_9MICO</name>
<dbReference type="PANTHER" id="PTHR43217:SF2">
    <property type="entry name" value="SUCCINATE-SEMIALDEHYDE DEHYDROGENASE [NADP(+)]"/>
    <property type="match status" value="1"/>
</dbReference>
<dbReference type="InterPro" id="IPR029510">
    <property type="entry name" value="Ald_DH_CS_GLU"/>
</dbReference>
<dbReference type="InterPro" id="IPR016163">
    <property type="entry name" value="Ald_DH_C"/>
</dbReference>
<evidence type="ECO:0000256" key="4">
    <source>
        <dbReference type="PROSITE-ProRule" id="PRU10007"/>
    </source>
</evidence>
<dbReference type="PANTHER" id="PTHR43217">
    <property type="entry name" value="SUCCINATE SEMIALDEHYDE DEHYDROGENASE [NAD(P)+] SAD"/>
    <property type="match status" value="1"/>
</dbReference>
<feature type="domain" description="Aldehyde dehydrogenase" evidence="6">
    <location>
        <begin position="5"/>
        <end position="456"/>
    </location>
</feature>
<evidence type="ECO:0000256" key="1">
    <source>
        <dbReference type="ARBA" id="ARBA00009986"/>
    </source>
</evidence>
<dbReference type="InterPro" id="IPR047110">
    <property type="entry name" value="GABD/Sad-like"/>
</dbReference>
<keyword evidence="8" id="KW-1185">Reference proteome</keyword>
<dbReference type="InterPro" id="IPR015590">
    <property type="entry name" value="Aldehyde_DH_dom"/>
</dbReference>
<dbReference type="Pfam" id="PF00171">
    <property type="entry name" value="Aldedh"/>
    <property type="match status" value="1"/>
</dbReference>
<dbReference type="SUPFAM" id="SSF53720">
    <property type="entry name" value="ALDH-like"/>
    <property type="match status" value="1"/>
</dbReference>
<protein>
    <submittedName>
        <fullName evidence="7">NAD-dependent succinate-semialdehyde dehydrogenase</fullName>
    </submittedName>
</protein>
<dbReference type="InterPro" id="IPR044148">
    <property type="entry name" value="ALDH_GabD1-like"/>
</dbReference>
<dbReference type="EMBL" id="BAAAPZ010000001">
    <property type="protein sequence ID" value="GAA2086937.1"/>
    <property type="molecule type" value="Genomic_DNA"/>
</dbReference>
<evidence type="ECO:0000256" key="3">
    <source>
        <dbReference type="ARBA" id="ARBA00023002"/>
    </source>
</evidence>
<organism evidence="7 8">
    <name type="scientific">Brevibacterium salitolerans</name>
    <dbReference type="NCBI Taxonomy" id="1403566"/>
    <lineage>
        <taxon>Bacteria</taxon>
        <taxon>Bacillati</taxon>
        <taxon>Actinomycetota</taxon>
        <taxon>Actinomycetes</taxon>
        <taxon>Micrococcales</taxon>
        <taxon>Brevibacteriaceae</taxon>
        <taxon>Brevibacterium</taxon>
    </lineage>
</organism>
<accession>A0ABP5HU80</accession>
<evidence type="ECO:0000256" key="5">
    <source>
        <dbReference type="RuleBase" id="RU003345"/>
    </source>
</evidence>
<evidence type="ECO:0000313" key="8">
    <source>
        <dbReference type="Proteomes" id="UP001500984"/>
    </source>
</evidence>
<dbReference type="Gene3D" id="3.40.605.10">
    <property type="entry name" value="Aldehyde Dehydrogenase, Chain A, domain 1"/>
    <property type="match status" value="1"/>
</dbReference>
<evidence type="ECO:0000256" key="2">
    <source>
        <dbReference type="ARBA" id="ARBA00022857"/>
    </source>
</evidence>
<keyword evidence="3 5" id="KW-0560">Oxidoreductase</keyword>
<feature type="active site" evidence="4">
    <location>
        <position position="234"/>
    </location>
</feature>
<sequence length="466" mass="50824">MADMSTFAVTNPNTGVVEETFPSLGKDEIPALIDRAHEAHLTWRETSVDERAAILRTFADIVDSRAEELADIIGHEMGKPKPQGVAETKKVAATARWFADNAKVHLEPTELPDAPVASRTYVRHDPLGVLLGIMPWNFPYNQIARFALPNIMVGNTILMKQASICPRSSRTFQEMLEEAGLPGGVYTNIYLNSSDAEEVLKDPRVKGFSLTGSEAAGASVAGIAAKYLKRSVLELGGNDPAVVLDTDDVGALARKLVGIRTSNAGQVCTSPKRMIVVDELYDDFVAAAEEAVDGVRVGDYDAPDTDMGPLSSEDARDEVVARIEKAVEEGTAVLRTGGRVLDRPGFFMSPALLTDIDPESDLGREELFGPAVMVYRAADEEDALRLANQTEYGLMSSVWTRDEDRGRRFAERVEAGMCLVNAHQESGPEYPFGGIDRSGYGRENERWALGQFTNERLVRVHPHSAS</sequence>
<reference evidence="8" key="1">
    <citation type="journal article" date="2019" name="Int. J. Syst. Evol. Microbiol.">
        <title>The Global Catalogue of Microorganisms (GCM) 10K type strain sequencing project: providing services to taxonomists for standard genome sequencing and annotation.</title>
        <authorList>
            <consortium name="The Broad Institute Genomics Platform"/>
            <consortium name="The Broad Institute Genome Sequencing Center for Infectious Disease"/>
            <person name="Wu L."/>
            <person name="Ma J."/>
        </authorList>
    </citation>
    <scope>NUCLEOTIDE SEQUENCE [LARGE SCALE GENOMIC DNA]</scope>
    <source>
        <strain evidence="8">JCM 15900</strain>
    </source>
</reference>
<comment type="similarity">
    <text evidence="1 5">Belongs to the aldehyde dehydrogenase family.</text>
</comment>
<dbReference type="PROSITE" id="PS00687">
    <property type="entry name" value="ALDEHYDE_DEHYDR_GLU"/>
    <property type="match status" value="1"/>
</dbReference>
<dbReference type="Proteomes" id="UP001500984">
    <property type="component" value="Unassembled WGS sequence"/>
</dbReference>
<dbReference type="Gene3D" id="3.40.309.10">
    <property type="entry name" value="Aldehyde Dehydrogenase, Chain A, domain 2"/>
    <property type="match status" value="1"/>
</dbReference>
<evidence type="ECO:0000259" key="6">
    <source>
        <dbReference type="Pfam" id="PF00171"/>
    </source>
</evidence>
<gene>
    <name evidence="7" type="ORF">GCM10009823_01030</name>
</gene>
<evidence type="ECO:0000313" key="7">
    <source>
        <dbReference type="EMBL" id="GAA2086937.1"/>
    </source>
</evidence>
<comment type="caution">
    <text evidence="7">The sequence shown here is derived from an EMBL/GenBank/DDBJ whole genome shotgun (WGS) entry which is preliminary data.</text>
</comment>
<dbReference type="InterPro" id="IPR016161">
    <property type="entry name" value="Ald_DH/histidinol_DH"/>
</dbReference>
<dbReference type="InterPro" id="IPR016162">
    <property type="entry name" value="Ald_DH_N"/>
</dbReference>